<dbReference type="Gene3D" id="3.40.605.10">
    <property type="entry name" value="Aldehyde Dehydrogenase, Chain A, domain 1"/>
    <property type="match status" value="1"/>
</dbReference>
<evidence type="ECO:0000256" key="1">
    <source>
        <dbReference type="ARBA" id="ARBA00009986"/>
    </source>
</evidence>
<sequence length="457" mass="50204">MASFEQLLKRQQAWFQTGESRGYAFRMAQLRKLKQAVVEREAAIITALRADLNKSEHEAYTLEIGPFYTEINFAMKHLKKWMKPKRVKTPSTHLGSRGYVMPEPLGSSLIIAPWNYPFNLTLVPLIGAIAAGNTAVLKPSELSQATTSLIAAIVADSFKPEYIAVVEGGVEASRALLEQPFDHIFFTGGVEVGKSVMAAAAKHLTPVTLELGGKSPCIVHHDASIALAARRIAFGKFLNSGQTCLAPDYLLVHHSVKDELLAAIHQSVTAFYGEAPLEHPDYGAIVTRRHYDRLRAFLADGTAAIGGGTDDKKLRIAPTLLEDVAWDSPIMQEEIFGPILPVFTYDDPREVVAIVNARPKPLALYIFSKDQAVQQLFTGNISFGGGCINDTLLHIGTPYLPFGGVGHSGTGSYHGEQSFRTFSHMKSMLKQTTAFDFPFRYPSAKNGLKFIRMLMKP</sequence>
<protein>
    <recommendedName>
        <fullName evidence="3">Aldehyde dehydrogenase</fullName>
    </recommendedName>
</protein>
<keyword evidence="8" id="KW-1185">Reference proteome</keyword>
<dbReference type="InterPro" id="IPR029510">
    <property type="entry name" value="Ald_DH_CS_GLU"/>
</dbReference>
<gene>
    <name evidence="7" type="ORF">I8J30_22130</name>
</gene>
<dbReference type="PANTHER" id="PTHR43570">
    <property type="entry name" value="ALDEHYDE DEHYDROGENASE"/>
    <property type="match status" value="1"/>
</dbReference>
<evidence type="ECO:0000256" key="5">
    <source>
        <dbReference type="RuleBase" id="RU003345"/>
    </source>
</evidence>
<dbReference type="PROSITE" id="PS00070">
    <property type="entry name" value="ALDEHYDE_DEHYDR_CYS"/>
    <property type="match status" value="1"/>
</dbReference>
<dbReference type="InterPro" id="IPR016162">
    <property type="entry name" value="Ald_DH_N"/>
</dbReference>
<dbReference type="Gene3D" id="3.40.309.10">
    <property type="entry name" value="Aldehyde Dehydrogenase, Chain A, domain 2"/>
    <property type="match status" value="1"/>
</dbReference>
<keyword evidence="2 3" id="KW-0560">Oxidoreductase</keyword>
<evidence type="ECO:0000313" key="8">
    <source>
        <dbReference type="Proteomes" id="UP000673394"/>
    </source>
</evidence>
<evidence type="ECO:0000256" key="4">
    <source>
        <dbReference type="PROSITE-ProRule" id="PRU10007"/>
    </source>
</evidence>
<dbReference type="EMBL" id="JAGKSP010000010">
    <property type="protein sequence ID" value="MBP3965415.1"/>
    <property type="molecule type" value="Genomic_DNA"/>
</dbReference>
<dbReference type="PIRSF" id="PIRSF036492">
    <property type="entry name" value="ALDH"/>
    <property type="match status" value="1"/>
</dbReference>
<feature type="active site" evidence="4">
    <location>
        <position position="210"/>
    </location>
</feature>
<evidence type="ECO:0000313" key="7">
    <source>
        <dbReference type="EMBL" id="MBP3965415.1"/>
    </source>
</evidence>
<dbReference type="Pfam" id="PF00171">
    <property type="entry name" value="Aldedh"/>
    <property type="match status" value="1"/>
</dbReference>
<dbReference type="InterPro" id="IPR015590">
    <property type="entry name" value="Aldehyde_DH_dom"/>
</dbReference>
<dbReference type="CDD" id="cd07136">
    <property type="entry name" value="ALDH_YwdH-P39616"/>
    <property type="match status" value="1"/>
</dbReference>
<dbReference type="RefSeq" id="WP_210661804.1">
    <property type="nucleotide sequence ID" value="NZ_JAGKSP010000010.1"/>
</dbReference>
<organism evidence="7 8">
    <name type="scientific">Paenibacillus lignilyticus</name>
    <dbReference type="NCBI Taxonomy" id="1172615"/>
    <lineage>
        <taxon>Bacteria</taxon>
        <taxon>Bacillati</taxon>
        <taxon>Bacillota</taxon>
        <taxon>Bacilli</taxon>
        <taxon>Bacillales</taxon>
        <taxon>Paenibacillaceae</taxon>
        <taxon>Paenibacillus</taxon>
    </lineage>
</organism>
<dbReference type="InterPro" id="IPR016160">
    <property type="entry name" value="Ald_DH_CS_CYS"/>
</dbReference>
<dbReference type="PANTHER" id="PTHR43570:SF16">
    <property type="entry name" value="ALDEHYDE DEHYDROGENASE TYPE III, ISOFORM Q"/>
    <property type="match status" value="1"/>
</dbReference>
<evidence type="ECO:0000259" key="6">
    <source>
        <dbReference type="Pfam" id="PF00171"/>
    </source>
</evidence>
<accession>A0ABS5CHQ0</accession>
<feature type="domain" description="Aldehyde dehydrogenase" evidence="6">
    <location>
        <begin position="22"/>
        <end position="427"/>
    </location>
</feature>
<reference evidence="7 8" key="1">
    <citation type="submission" date="2021-04" db="EMBL/GenBank/DDBJ databases">
        <title>Paenibacillus sp. DLE-14 whole genome sequence.</title>
        <authorList>
            <person name="Ham Y.J."/>
        </authorList>
    </citation>
    <scope>NUCLEOTIDE SEQUENCE [LARGE SCALE GENOMIC DNA]</scope>
    <source>
        <strain evidence="7 8">DLE-14</strain>
    </source>
</reference>
<evidence type="ECO:0000256" key="2">
    <source>
        <dbReference type="ARBA" id="ARBA00023002"/>
    </source>
</evidence>
<dbReference type="Proteomes" id="UP000673394">
    <property type="component" value="Unassembled WGS sequence"/>
</dbReference>
<dbReference type="PROSITE" id="PS00687">
    <property type="entry name" value="ALDEHYDE_DEHYDR_GLU"/>
    <property type="match status" value="1"/>
</dbReference>
<dbReference type="InterPro" id="IPR012394">
    <property type="entry name" value="Aldehyde_DH_NAD(P)"/>
</dbReference>
<dbReference type="InterPro" id="IPR016161">
    <property type="entry name" value="Ald_DH/histidinol_DH"/>
</dbReference>
<name>A0ABS5CHQ0_9BACL</name>
<proteinExistence type="inferred from homology"/>
<evidence type="ECO:0000256" key="3">
    <source>
        <dbReference type="PIRNR" id="PIRNR036492"/>
    </source>
</evidence>
<dbReference type="InterPro" id="IPR016163">
    <property type="entry name" value="Ald_DH_C"/>
</dbReference>
<comment type="caution">
    <text evidence="7">The sequence shown here is derived from an EMBL/GenBank/DDBJ whole genome shotgun (WGS) entry which is preliminary data.</text>
</comment>
<dbReference type="SUPFAM" id="SSF53720">
    <property type="entry name" value="ALDH-like"/>
    <property type="match status" value="1"/>
</dbReference>
<comment type="similarity">
    <text evidence="1 3 5">Belongs to the aldehyde dehydrogenase family.</text>
</comment>